<comment type="cofactor">
    <cofactor evidence="1">
        <name>[4Fe-4S] cluster</name>
        <dbReference type="ChEBI" id="CHEBI:49883"/>
    </cofactor>
</comment>
<dbReference type="FunFam" id="1.10.1670.10:FF:000004">
    <property type="entry name" value="DNA glycosylase/AP lyase ROS1"/>
    <property type="match status" value="1"/>
</dbReference>
<feature type="region of interest" description="Disordered" evidence="10">
    <location>
        <begin position="140"/>
        <end position="244"/>
    </location>
</feature>
<name>A0AAD3SEN3_NEPGR</name>
<dbReference type="SUPFAM" id="SSF48150">
    <property type="entry name" value="DNA-glycosylase"/>
    <property type="match status" value="1"/>
</dbReference>
<feature type="compositionally biased region" description="Polar residues" evidence="10">
    <location>
        <begin position="188"/>
        <end position="201"/>
    </location>
</feature>
<dbReference type="InterPro" id="IPR023170">
    <property type="entry name" value="HhH_base_excis_C"/>
</dbReference>
<comment type="subcellular location">
    <subcellularLocation>
        <location evidence="2">Nucleus</location>
    </subcellularLocation>
</comment>
<dbReference type="GO" id="GO:0051539">
    <property type="term" value="F:4 iron, 4 sulfur cluster binding"/>
    <property type="evidence" value="ECO:0007669"/>
    <property type="project" value="UniProtKB-KW"/>
</dbReference>
<dbReference type="GO" id="GO:0005634">
    <property type="term" value="C:nucleus"/>
    <property type="evidence" value="ECO:0007669"/>
    <property type="project" value="UniProtKB-SubCell"/>
</dbReference>
<dbReference type="EMBL" id="BSYO01000009">
    <property type="protein sequence ID" value="GMH09903.1"/>
    <property type="molecule type" value="Genomic_DNA"/>
</dbReference>
<dbReference type="SMART" id="SM00525">
    <property type="entry name" value="FES"/>
    <property type="match status" value="1"/>
</dbReference>
<dbReference type="GO" id="GO:0035514">
    <property type="term" value="F:DNA demethylase activity"/>
    <property type="evidence" value="ECO:0007669"/>
    <property type="project" value="InterPro"/>
</dbReference>
<dbReference type="GO" id="GO:0046872">
    <property type="term" value="F:metal ion binding"/>
    <property type="evidence" value="ECO:0007669"/>
    <property type="project" value="UniProtKB-KW"/>
</dbReference>
<feature type="compositionally biased region" description="Basic residues" evidence="10">
    <location>
        <begin position="202"/>
        <end position="211"/>
    </location>
</feature>
<feature type="region of interest" description="Disordered" evidence="10">
    <location>
        <begin position="1227"/>
        <end position="1251"/>
    </location>
</feature>
<dbReference type="GO" id="GO:0003677">
    <property type="term" value="F:DNA binding"/>
    <property type="evidence" value="ECO:0007669"/>
    <property type="project" value="UniProtKB-KW"/>
</dbReference>
<dbReference type="Pfam" id="PF15629">
    <property type="entry name" value="Perm-CXXC"/>
    <property type="match status" value="1"/>
</dbReference>
<gene>
    <name evidence="12" type="ORF">Nepgr_011744</name>
</gene>
<feature type="compositionally biased region" description="Low complexity" evidence="10">
    <location>
        <begin position="994"/>
        <end position="1006"/>
    </location>
</feature>
<evidence type="ECO:0000256" key="10">
    <source>
        <dbReference type="SAM" id="MobiDB-lite"/>
    </source>
</evidence>
<feature type="region of interest" description="Disordered" evidence="10">
    <location>
        <begin position="1136"/>
        <end position="1156"/>
    </location>
</feature>
<dbReference type="GO" id="GO:0141166">
    <property type="term" value="P:chromosomal 5-methylcytosine DNA demethylation pathway"/>
    <property type="evidence" value="ECO:0007669"/>
    <property type="project" value="InterPro"/>
</dbReference>
<dbReference type="Pfam" id="PF15628">
    <property type="entry name" value="RRM_DME"/>
    <property type="match status" value="1"/>
</dbReference>
<dbReference type="GO" id="GO:0019104">
    <property type="term" value="F:DNA N-glycosylase activity"/>
    <property type="evidence" value="ECO:0007669"/>
    <property type="project" value="InterPro"/>
</dbReference>
<feature type="compositionally biased region" description="Low complexity" evidence="10">
    <location>
        <begin position="1146"/>
        <end position="1156"/>
    </location>
</feature>
<feature type="compositionally biased region" description="Polar residues" evidence="10">
    <location>
        <begin position="388"/>
        <end position="399"/>
    </location>
</feature>
<reference evidence="12" key="1">
    <citation type="submission" date="2023-05" db="EMBL/GenBank/DDBJ databases">
        <title>Nepenthes gracilis genome sequencing.</title>
        <authorList>
            <person name="Fukushima K."/>
        </authorList>
    </citation>
    <scope>NUCLEOTIDE SEQUENCE</scope>
    <source>
        <strain evidence="12">SING2019-196</strain>
    </source>
</reference>
<evidence type="ECO:0000256" key="1">
    <source>
        <dbReference type="ARBA" id="ARBA00001966"/>
    </source>
</evidence>
<keyword evidence="13" id="KW-1185">Reference proteome</keyword>
<evidence type="ECO:0000256" key="8">
    <source>
        <dbReference type="ARBA" id="ARBA00023125"/>
    </source>
</evidence>
<evidence type="ECO:0000259" key="11">
    <source>
        <dbReference type="SMART" id="SM00478"/>
    </source>
</evidence>
<evidence type="ECO:0000256" key="6">
    <source>
        <dbReference type="ARBA" id="ARBA00023004"/>
    </source>
</evidence>
<evidence type="ECO:0000256" key="5">
    <source>
        <dbReference type="ARBA" id="ARBA00022723"/>
    </source>
</evidence>
<accession>A0AAD3SEN3</accession>
<evidence type="ECO:0000256" key="7">
    <source>
        <dbReference type="ARBA" id="ARBA00023014"/>
    </source>
</evidence>
<organism evidence="12 13">
    <name type="scientific">Nepenthes gracilis</name>
    <name type="common">Slender pitcher plant</name>
    <dbReference type="NCBI Taxonomy" id="150966"/>
    <lineage>
        <taxon>Eukaryota</taxon>
        <taxon>Viridiplantae</taxon>
        <taxon>Streptophyta</taxon>
        <taxon>Embryophyta</taxon>
        <taxon>Tracheophyta</taxon>
        <taxon>Spermatophyta</taxon>
        <taxon>Magnoliopsida</taxon>
        <taxon>eudicotyledons</taxon>
        <taxon>Gunneridae</taxon>
        <taxon>Pentapetalae</taxon>
        <taxon>Caryophyllales</taxon>
        <taxon>Nepenthaceae</taxon>
        <taxon>Nepenthes</taxon>
    </lineage>
</organism>
<feature type="compositionally biased region" description="Basic and acidic residues" evidence="10">
    <location>
        <begin position="1238"/>
        <end position="1250"/>
    </location>
</feature>
<feature type="region of interest" description="Disordered" evidence="10">
    <location>
        <begin position="387"/>
        <end position="407"/>
    </location>
</feature>
<dbReference type="GO" id="GO:0006284">
    <property type="term" value="P:base-excision repair"/>
    <property type="evidence" value="ECO:0007669"/>
    <property type="project" value="InterPro"/>
</dbReference>
<keyword evidence="4" id="KW-0004">4Fe-4S</keyword>
<evidence type="ECO:0000256" key="2">
    <source>
        <dbReference type="ARBA" id="ARBA00004123"/>
    </source>
</evidence>
<feature type="compositionally biased region" description="Basic and acidic residues" evidence="10">
    <location>
        <begin position="233"/>
        <end position="242"/>
    </location>
</feature>
<dbReference type="InterPro" id="IPR028925">
    <property type="entry name" value="RRM_DME"/>
</dbReference>
<feature type="region of interest" description="Disordered" evidence="10">
    <location>
        <begin position="964"/>
        <end position="1036"/>
    </location>
</feature>
<dbReference type="InterPro" id="IPR003651">
    <property type="entry name" value="Endonuclease3_FeS-loop_motif"/>
</dbReference>
<keyword evidence="7" id="KW-0411">Iron-sulfur</keyword>
<feature type="compositionally biased region" description="Basic residues" evidence="10">
    <location>
        <begin position="219"/>
        <end position="231"/>
    </location>
</feature>
<dbReference type="Gene3D" id="1.10.340.30">
    <property type="entry name" value="Hypothetical protein, domain 2"/>
    <property type="match status" value="1"/>
</dbReference>
<dbReference type="SMART" id="SM00478">
    <property type="entry name" value="ENDO3c"/>
    <property type="match status" value="1"/>
</dbReference>
<sequence>MPDDPLAEGANLSFSELLGMAWTLSSPSICGIPPGNRSATLASLISPYEENRLCSSSMTSMVGNPGLLPQSSQQIICTPEWQHCGIPQPYGSFYDLDLSPNTHNSSSDGNKSVVVPVTPDHCRRLENNVSSERSLCVAQTAKERNREQENQVAATRADLQNKEETTPGSNILPGTVSTLVENHDPDKGSNNGNEMSKMSQQKPRRKKHRPKVVTEGKPKRVSNPRTRKPRMPKLTDPEETPRVKRKYVRRNKINLPSTTPPAETAAVFNPNGQDHAVKSCRKALNFDSDGQARESDSFQRQTCDSLSEPPANDRFPRNIQSKQSVCRGKGQEMMMETTQAGTAETVSRTMNQMQDKYKVLPQVESPSPSYLTKSIPSQEKVKAIPEYESNTNSHSQAADSSMEEYGGGKIPRADSLWTQSSNSSTCASTNNEVQTWGSKRDYSSMVDTAYENANHLNTTHGAFCSQNHLFVEDGSINLMGNILFPEICKKKRTEKVQRPNNTSCESSSATESDDFTQITSRPNCLRGIPTASKYYCIPAPQFDTGASLNALAEAAGRIAGNHVQFIHAWTDIEKSKKRRRSKGSTHVRALGSLAGEHKEQPTFCGKQAVKCARRKKTVDISGNHHACMEAIAADNLGAQTKKKRSRKRTPAVSSFQSNVGAMNAQHAPIFYINHQLIQNSAGPFPALPWTDVTSVDTITDKLQQLDIARESTIVAFPEQNALIPYHMNRQDKASITQGENALVVYRKDGTIVPFEGSFYPIKKRIPRAKVDLDEETNRVWNLLLENINNKGIDGTDEEKVKWWEEERRVFHGRVESFVARMRLVQGDRRFSPWKGSVVDSVIGVFLTQNVSDHLSSSAFMSLAARFPLKSRSKLQAHTVETSALGAEPENPTLNLEGIETWTGKMVDEPVCDRSSRTLHDVDHGEEKEVANSKELLGRSPCAFSPKDNVCAHINSCESSHKMTHESTAQGANGHIIDTETASISGDTRTVDDITSSQHSMLSSQTSVCSPSAPTAGRLGSCSESNSEADDLSSSSNPSCFNCCTSFMELLKRAETPMLHEGYIHQSTHASSYQKHTNNQQWKEHENQGRRALTSEFLKSSLETPNLSSDDQLQQRTDVQLQDANCYEIVDEESRSDNYATKDDNCTTEQSELTTESTNQFSLQEKVLERIQKPISSAENVCSCYVLEGERMVMQPHRQMRNQQNISASPAQGQESLLQKEISFPSQATLGVTESNKPFSDKKSHGHEDAKINLGDDYASTIVNRDAGKQKKGRVGKGRKTATDWENLRKEAQINSRNRERTANTMDSLDYEAVRCADDSEIADTIKERGMNNKLAERIKDFLNRLVSEHGSLDLEWLRDVPPDKAKEYLLSIRGLGLKSVECVRLLTLRHLAFPVDTNVGRIAVRLGWVPLQPLPESLQLHLLELYPVLESIQKYLWPRLCKLDQRTLYELHYHMITFGKVFCTKRQPNCNACPLRGECRHFASAFASARLALPGPEERSIVTSTQCGVTHQDTLVTINPLALPLPQANQHLEAKLGITNCEPIIEVPASPEPEQMQTLEYDIEDTAFEDPDEIPTIKLNLEQFTRTLHNYMQTNMELQQGDMSKALVTLTAEAASIPTPKLKNVSQLRTEHHVYELPDTHPVLDGLDKREPDDPCSYLLAIWTPGETANSIQPPEKRCSSQEPGELCDDETCFNCNSHREANSQIVRGTLLIPCRTAMRGSFPLNGTYFQVNEVFADHDSSLNPIAVRRDWLWNLPRRTVYFGTSIPTIFRGLSTEGIQHCFWKGYVCVRGFDQKTRAPRPLIARLHFPASKITKAKGKANDRDDTTL</sequence>
<feature type="compositionally biased region" description="Polar residues" evidence="10">
    <location>
        <begin position="1068"/>
        <end position="1080"/>
    </location>
</feature>
<comment type="caution">
    <text evidence="12">The sequence shown here is derived from an EMBL/GenBank/DDBJ whole genome shotgun (WGS) entry which is preliminary data.</text>
</comment>
<dbReference type="GO" id="GO:0003906">
    <property type="term" value="F:DNA-(apurinic or apyrimidinic site) endonuclease activity"/>
    <property type="evidence" value="ECO:0007669"/>
    <property type="project" value="UniProtKB-ARBA"/>
</dbReference>
<dbReference type="InterPro" id="IPR003265">
    <property type="entry name" value="HhH-GPD_domain"/>
</dbReference>
<evidence type="ECO:0000313" key="13">
    <source>
        <dbReference type="Proteomes" id="UP001279734"/>
    </source>
</evidence>
<evidence type="ECO:0000256" key="3">
    <source>
        <dbReference type="ARBA" id="ARBA00005646"/>
    </source>
</evidence>
<dbReference type="InterPro" id="IPR011257">
    <property type="entry name" value="DNA_glycosylase"/>
</dbReference>
<keyword evidence="8" id="KW-0238">DNA-binding</keyword>
<feature type="region of interest" description="Disordered" evidence="10">
    <location>
        <begin position="1068"/>
        <end position="1088"/>
    </location>
</feature>
<feature type="region of interest" description="Disordered" evidence="10">
    <location>
        <begin position="291"/>
        <end position="332"/>
    </location>
</feature>
<dbReference type="CDD" id="cd00056">
    <property type="entry name" value="ENDO3c"/>
    <property type="match status" value="1"/>
</dbReference>
<keyword evidence="9" id="KW-0539">Nucleus</keyword>
<feature type="compositionally biased region" description="Polar residues" evidence="10">
    <location>
        <begin position="1227"/>
        <end position="1237"/>
    </location>
</feature>
<evidence type="ECO:0000256" key="4">
    <source>
        <dbReference type="ARBA" id="ARBA00022485"/>
    </source>
</evidence>
<keyword evidence="6" id="KW-0408">Iron</keyword>
<dbReference type="Gene3D" id="1.10.1670.10">
    <property type="entry name" value="Helix-hairpin-Helix base-excision DNA repair enzymes (C-terminal)"/>
    <property type="match status" value="1"/>
</dbReference>
<dbReference type="PANTHER" id="PTHR46213">
    <property type="entry name" value="TRANSCRIPTIONAL ACTIVATOR DEMETER"/>
    <property type="match status" value="1"/>
</dbReference>
<dbReference type="InterPro" id="IPR028924">
    <property type="entry name" value="Perm-CXXC"/>
</dbReference>
<keyword evidence="5" id="KW-0479">Metal-binding</keyword>
<evidence type="ECO:0000256" key="9">
    <source>
        <dbReference type="ARBA" id="ARBA00023242"/>
    </source>
</evidence>
<dbReference type="InterPro" id="IPR044811">
    <property type="entry name" value="DME/ROS1"/>
</dbReference>
<proteinExistence type="inferred from homology"/>
<comment type="similarity">
    <text evidence="3">Belongs to the DNA glycosylase family. DEMETER subfamily.</text>
</comment>
<protein>
    <recommendedName>
        <fullName evidence="11">HhH-GPD domain-containing protein</fullName>
    </recommendedName>
</protein>
<feature type="domain" description="HhH-GPD" evidence="11">
    <location>
        <begin position="1293"/>
        <end position="1461"/>
    </location>
</feature>
<dbReference type="Proteomes" id="UP001279734">
    <property type="component" value="Unassembled WGS sequence"/>
</dbReference>
<evidence type="ECO:0000313" key="12">
    <source>
        <dbReference type="EMBL" id="GMH09903.1"/>
    </source>
</evidence>
<dbReference type="PANTHER" id="PTHR46213:SF13">
    <property type="entry name" value="DEMETER-LIKE PROTEIN 2-RELATED"/>
    <property type="match status" value="1"/>
</dbReference>